<dbReference type="EMBL" id="QAYG01000007">
    <property type="protein sequence ID" value="PTW59417.1"/>
    <property type="molecule type" value="Genomic_DNA"/>
</dbReference>
<dbReference type="InterPro" id="IPR019887">
    <property type="entry name" value="Tscrpt_reg_AsnC/Lrp_C"/>
</dbReference>
<dbReference type="Gene3D" id="1.10.10.10">
    <property type="entry name" value="Winged helix-like DNA-binding domain superfamily/Winged helix DNA-binding domain"/>
    <property type="match status" value="1"/>
</dbReference>
<dbReference type="SUPFAM" id="SSF54909">
    <property type="entry name" value="Dimeric alpha+beta barrel"/>
    <property type="match status" value="1"/>
</dbReference>
<evidence type="ECO:0000313" key="6">
    <source>
        <dbReference type="Proteomes" id="UP000244081"/>
    </source>
</evidence>
<dbReference type="PANTHER" id="PTHR30154">
    <property type="entry name" value="LEUCINE-RESPONSIVE REGULATORY PROTEIN"/>
    <property type="match status" value="1"/>
</dbReference>
<dbReference type="InterPro" id="IPR036390">
    <property type="entry name" value="WH_DNA-bd_sf"/>
</dbReference>
<dbReference type="InterPro" id="IPR000485">
    <property type="entry name" value="AsnC-type_HTH_dom"/>
</dbReference>
<dbReference type="GO" id="GO:0043200">
    <property type="term" value="P:response to amino acid"/>
    <property type="evidence" value="ECO:0007669"/>
    <property type="project" value="TreeGrafter"/>
</dbReference>
<sequence length="155" mass="17052">MITLDAFDIRLLALLQRDAGLTNQEIGARIALSASQVSRRRARLEADGVIRRVRAELSKDALGLQVTAFVGVTLNAHSRANSRRFRDLVKAMESVQEAHALTGEMDYLIKITVTDLKTLARVINDDLLAHDAVQNVHSSVVLETLRDDNQLPIGG</sequence>
<dbReference type="InterPro" id="IPR019888">
    <property type="entry name" value="Tscrpt_reg_AsnC-like"/>
</dbReference>
<dbReference type="GO" id="GO:0043565">
    <property type="term" value="F:sequence-specific DNA binding"/>
    <property type="evidence" value="ECO:0007669"/>
    <property type="project" value="InterPro"/>
</dbReference>
<dbReference type="PANTHER" id="PTHR30154:SF46">
    <property type="entry name" value="TRANSCRIPTIONAL REGULATORY PROTEIN"/>
    <property type="match status" value="1"/>
</dbReference>
<feature type="domain" description="HTH asnC-type" evidence="4">
    <location>
        <begin position="4"/>
        <end position="65"/>
    </location>
</feature>
<dbReference type="Pfam" id="PF13412">
    <property type="entry name" value="HTH_24"/>
    <property type="match status" value="1"/>
</dbReference>
<keyword evidence="2" id="KW-0238">DNA-binding</keyword>
<evidence type="ECO:0000313" key="5">
    <source>
        <dbReference type="EMBL" id="PTW59417.1"/>
    </source>
</evidence>
<dbReference type="SMART" id="SM00344">
    <property type="entry name" value="HTH_ASNC"/>
    <property type="match status" value="1"/>
</dbReference>
<evidence type="ECO:0000256" key="3">
    <source>
        <dbReference type="ARBA" id="ARBA00023163"/>
    </source>
</evidence>
<dbReference type="InterPro" id="IPR011008">
    <property type="entry name" value="Dimeric_a/b-barrel"/>
</dbReference>
<dbReference type="PROSITE" id="PS50956">
    <property type="entry name" value="HTH_ASNC_2"/>
    <property type="match status" value="1"/>
</dbReference>
<evidence type="ECO:0000256" key="1">
    <source>
        <dbReference type="ARBA" id="ARBA00023015"/>
    </source>
</evidence>
<dbReference type="Proteomes" id="UP000244081">
    <property type="component" value="Unassembled WGS sequence"/>
</dbReference>
<name>A0A2T5V6P1_9HYPH</name>
<dbReference type="OrthoDB" id="9812082at2"/>
<dbReference type="GO" id="GO:0005829">
    <property type="term" value="C:cytosol"/>
    <property type="evidence" value="ECO:0007669"/>
    <property type="project" value="TreeGrafter"/>
</dbReference>
<dbReference type="Pfam" id="PF01037">
    <property type="entry name" value="AsnC_trans_reg"/>
    <property type="match status" value="1"/>
</dbReference>
<keyword evidence="1" id="KW-0805">Transcription regulation</keyword>
<evidence type="ECO:0000259" key="4">
    <source>
        <dbReference type="PROSITE" id="PS50956"/>
    </source>
</evidence>
<dbReference type="AlphaFoldDB" id="A0A2T5V6P1"/>
<dbReference type="SUPFAM" id="SSF46785">
    <property type="entry name" value="Winged helix' DNA-binding domain"/>
    <property type="match status" value="1"/>
</dbReference>
<comment type="caution">
    <text evidence="5">The sequence shown here is derived from an EMBL/GenBank/DDBJ whole genome shotgun (WGS) entry which is preliminary data.</text>
</comment>
<gene>
    <name evidence="5" type="ORF">C8N35_107130</name>
</gene>
<keyword evidence="3" id="KW-0804">Transcription</keyword>
<evidence type="ECO:0000256" key="2">
    <source>
        <dbReference type="ARBA" id="ARBA00023125"/>
    </source>
</evidence>
<dbReference type="Gene3D" id="3.30.70.920">
    <property type="match status" value="1"/>
</dbReference>
<keyword evidence="6" id="KW-1185">Reference proteome</keyword>
<reference evidence="5 6" key="1">
    <citation type="submission" date="2018-04" db="EMBL/GenBank/DDBJ databases">
        <title>Genomic Encyclopedia of Archaeal and Bacterial Type Strains, Phase II (KMG-II): from individual species to whole genera.</title>
        <authorList>
            <person name="Goeker M."/>
        </authorList>
    </citation>
    <scope>NUCLEOTIDE SEQUENCE [LARGE SCALE GENOMIC DNA]</scope>
    <source>
        <strain evidence="5 6">DSM 23382</strain>
    </source>
</reference>
<protein>
    <submittedName>
        <fullName evidence="5">AsnC family transcriptional regulator</fullName>
    </submittedName>
</protein>
<proteinExistence type="predicted"/>
<accession>A0A2T5V6P1</accession>
<dbReference type="RefSeq" id="WP_107991030.1">
    <property type="nucleotide sequence ID" value="NZ_QAYG01000007.1"/>
</dbReference>
<organism evidence="5 6">
    <name type="scientific">Breoghania corrubedonensis</name>
    <dbReference type="NCBI Taxonomy" id="665038"/>
    <lineage>
        <taxon>Bacteria</taxon>
        <taxon>Pseudomonadati</taxon>
        <taxon>Pseudomonadota</taxon>
        <taxon>Alphaproteobacteria</taxon>
        <taxon>Hyphomicrobiales</taxon>
        <taxon>Stappiaceae</taxon>
        <taxon>Breoghania</taxon>
    </lineage>
</organism>
<dbReference type="InterPro" id="IPR036388">
    <property type="entry name" value="WH-like_DNA-bd_sf"/>
</dbReference>
<dbReference type="PRINTS" id="PR00033">
    <property type="entry name" value="HTHASNC"/>
</dbReference>